<dbReference type="PROSITE" id="PS01124">
    <property type="entry name" value="HTH_ARAC_FAMILY_2"/>
    <property type="match status" value="1"/>
</dbReference>
<keyword evidence="6" id="KW-0238">DNA-binding</keyword>
<evidence type="ECO:0000313" key="12">
    <source>
        <dbReference type="Proteomes" id="UP001589747"/>
    </source>
</evidence>
<dbReference type="Proteomes" id="UP001589747">
    <property type="component" value="Unassembled WGS sequence"/>
</dbReference>
<feature type="modified residue" description="4-aspartylphosphate" evidence="8">
    <location>
        <position position="55"/>
    </location>
</feature>
<dbReference type="PANTHER" id="PTHR42713:SF3">
    <property type="entry name" value="TRANSCRIPTIONAL REGULATORY PROTEIN HPTR"/>
    <property type="match status" value="1"/>
</dbReference>
<dbReference type="InterPro" id="IPR011006">
    <property type="entry name" value="CheY-like_superfamily"/>
</dbReference>
<evidence type="ECO:0000256" key="7">
    <source>
        <dbReference type="ARBA" id="ARBA00023163"/>
    </source>
</evidence>
<dbReference type="Gene3D" id="3.40.50.2300">
    <property type="match status" value="1"/>
</dbReference>
<keyword evidence="7" id="KW-0804">Transcription</keyword>
<dbReference type="SMART" id="SM00342">
    <property type="entry name" value="HTH_ARAC"/>
    <property type="match status" value="1"/>
</dbReference>
<evidence type="ECO:0000313" key="11">
    <source>
        <dbReference type="EMBL" id="MFB9327869.1"/>
    </source>
</evidence>
<comment type="subcellular location">
    <subcellularLocation>
        <location evidence="1">Cytoplasm</location>
    </subcellularLocation>
</comment>
<evidence type="ECO:0000259" key="10">
    <source>
        <dbReference type="PROSITE" id="PS50110"/>
    </source>
</evidence>
<evidence type="ECO:0000256" key="5">
    <source>
        <dbReference type="ARBA" id="ARBA00023015"/>
    </source>
</evidence>
<dbReference type="Pfam" id="PF00072">
    <property type="entry name" value="Response_reg"/>
    <property type="match status" value="1"/>
</dbReference>
<feature type="domain" description="HTH araC/xylS-type" evidence="9">
    <location>
        <begin position="345"/>
        <end position="442"/>
    </location>
</feature>
<protein>
    <submittedName>
        <fullName evidence="11">Response regulator</fullName>
    </submittedName>
</protein>
<organism evidence="11 12">
    <name type="scientific">Paenibacillus aurantiacus</name>
    <dbReference type="NCBI Taxonomy" id="1936118"/>
    <lineage>
        <taxon>Bacteria</taxon>
        <taxon>Bacillati</taxon>
        <taxon>Bacillota</taxon>
        <taxon>Bacilli</taxon>
        <taxon>Bacillales</taxon>
        <taxon>Paenibacillaceae</taxon>
        <taxon>Paenibacillus</taxon>
    </lineage>
</organism>
<dbReference type="Pfam" id="PF12833">
    <property type="entry name" value="HTH_18"/>
    <property type="match status" value="1"/>
</dbReference>
<evidence type="ECO:0000256" key="6">
    <source>
        <dbReference type="ARBA" id="ARBA00023125"/>
    </source>
</evidence>
<accession>A0ABV5KRN0</accession>
<evidence type="ECO:0000256" key="4">
    <source>
        <dbReference type="ARBA" id="ARBA00023012"/>
    </source>
</evidence>
<dbReference type="InterPro" id="IPR051552">
    <property type="entry name" value="HptR"/>
</dbReference>
<dbReference type="PROSITE" id="PS50110">
    <property type="entry name" value="RESPONSE_REGULATORY"/>
    <property type="match status" value="1"/>
</dbReference>
<keyword evidence="4" id="KW-0902">Two-component regulatory system</keyword>
<proteinExistence type="predicted"/>
<dbReference type="SUPFAM" id="SSF46689">
    <property type="entry name" value="Homeodomain-like"/>
    <property type="match status" value="2"/>
</dbReference>
<dbReference type="InterPro" id="IPR001789">
    <property type="entry name" value="Sig_transdc_resp-reg_receiver"/>
</dbReference>
<dbReference type="SMART" id="SM00448">
    <property type="entry name" value="REC"/>
    <property type="match status" value="1"/>
</dbReference>
<feature type="domain" description="Response regulatory" evidence="10">
    <location>
        <begin position="3"/>
        <end position="120"/>
    </location>
</feature>
<dbReference type="RefSeq" id="WP_377496628.1">
    <property type="nucleotide sequence ID" value="NZ_JBHMDO010000031.1"/>
</dbReference>
<reference evidence="11 12" key="1">
    <citation type="submission" date="2024-09" db="EMBL/GenBank/DDBJ databases">
        <authorList>
            <person name="Sun Q."/>
            <person name="Mori K."/>
        </authorList>
    </citation>
    <scope>NUCLEOTIDE SEQUENCE [LARGE SCALE GENOMIC DNA]</scope>
    <source>
        <strain evidence="11 12">TISTR 2452</strain>
    </source>
</reference>
<dbReference type="EMBL" id="JBHMDO010000031">
    <property type="protein sequence ID" value="MFB9327869.1"/>
    <property type="molecule type" value="Genomic_DNA"/>
</dbReference>
<dbReference type="InterPro" id="IPR018060">
    <property type="entry name" value="HTH_AraC"/>
</dbReference>
<keyword evidence="5" id="KW-0805">Transcription regulation</keyword>
<dbReference type="InterPro" id="IPR009057">
    <property type="entry name" value="Homeodomain-like_sf"/>
</dbReference>
<comment type="caution">
    <text evidence="11">The sequence shown here is derived from an EMBL/GenBank/DDBJ whole genome shotgun (WGS) entry which is preliminary data.</text>
</comment>
<keyword evidence="12" id="KW-1185">Reference proteome</keyword>
<dbReference type="CDD" id="cd17536">
    <property type="entry name" value="REC_YesN-like"/>
    <property type="match status" value="1"/>
</dbReference>
<sequence>MYNVLIVDDEPMICDGVAMALRGADMEIGEIYIAHNGYEALDYIRLERIDLLITDIQMEHMTGLELIETIFAEHATIPVVVLSAHGEFNYAQKAIRLGVKEYLVKPVVPSELVRIAGALIQERNSQLRDQSEAAFRQKYSLAALPANYDQILTEMTSEGLREAELAAVLAHWGRRLRGPYFAMLVIKLEIVSSGFLGNAIDLRDRNLLRYAARNVVEETLEGWSPLVFACSNQHIAVVLQYEQDESDASDRLNERMMIARIVHGNLLQYLNMANAVGMSRVKEGAASWPELSREAHEALSWSRVHPEHAVFAIEDVERLSRNPAINGNQDRLNAAAVPDTHAVIQHAKQYIEAHYRRKGLKLQEIADAVYVTPNYLSFLFKKSMGCNLWDYVTRLRMEEAKRLLQSTDMRRYEVSDYVGYDSPEHFGKLFKKFFGVNPTDVK</sequence>
<gene>
    <name evidence="11" type="ORF">ACFFSY_18230</name>
</gene>
<keyword evidence="2" id="KW-0963">Cytoplasm</keyword>
<evidence type="ECO:0000256" key="3">
    <source>
        <dbReference type="ARBA" id="ARBA00022553"/>
    </source>
</evidence>
<evidence type="ECO:0000256" key="2">
    <source>
        <dbReference type="ARBA" id="ARBA00022490"/>
    </source>
</evidence>
<keyword evidence="3 8" id="KW-0597">Phosphoprotein</keyword>
<evidence type="ECO:0000256" key="1">
    <source>
        <dbReference type="ARBA" id="ARBA00004496"/>
    </source>
</evidence>
<dbReference type="SUPFAM" id="SSF52172">
    <property type="entry name" value="CheY-like"/>
    <property type="match status" value="1"/>
</dbReference>
<name>A0ABV5KRN0_9BACL</name>
<dbReference type="PANTHER" id="PTHR42713">
    <property type="entry name" value="HISTIDINE KINASE-RELATED"/>
    <property type="match status" value="1"/>
</dbReference>
<evidence type="ECO:0000256" key="8">
    <source>
        <dbReference type="PROSITE-ProRule" id="PRU00169"/>
    </source>
</evidence>
<dbReference type="Gene3D" id="1.10.10.60">
    <property type="entry name" value="Homeodomain-like"/>
    <property type="match status" value="2"/>
</dbReference>
<evidence type="ECO:0000259" key="9">
    <source>
        <dbReference type="PROSITE" id="PS01124"/>
    </source>
</evidence>